<keyword evidence="1" id="KW-0560">Oxidoreductase</keyword>
<dbReference type="PANTHER" id="PTHR13847:SF281">
    <property type="entry name" value="FAD DEPENDENT OXIDOREDUCTASE DOMAIN-CONTAINING PROTEIN"/>
    <property type="match status" value="1"/>
</dbReference>
<feature type="domain" description="FAD dependent oxidoreductase" evidence="2">
    <location>
        <begin position="35"/>
        <end position="385"/>
    </location>
</feature>
<comment type="caution">
    <text evidence="3">The sequence shown here is derived from an EMBL/GenBank/DDBJ whole genome shotgun (WGS) entry which is preliminary data.</text>
</comment>
<dbReference type="InterPro" id="IPR006076">
    <property type="entry name" value="FAD-dep_OxRdtase"/>
</dbReference>
<keyword evidence="4" id="KW-1185">Reference proteome</keyword>
<organism evidence="3 4">
    <name type="scientific">Acetobacter conturbans</name>
    <dbReference type="NCBI Taxonomy" id="1737472"/>
    <lineage>
        <taxon>Bacteria</taxon>
        <taxon>Pseudomonadati</taxon>
        <taxon>Pseudomonadota</taxon>
        <taxon>Alphaproteobacteria</taxon>
        <taxon>Acetobacterales</taxon>
        <taxon>Acetobacteraceae</taxon>
        <taxon>Acetobacter</taxon>
    </lineage>
</organism>
<dbReference type="Proteomes" id="UP000631653">
    <property type="component" value="Unassembled WGS sequence"/>
</dbReference>
<dbReference type="Gene3D" id="3.50.50.60">
    <property type="entry name" value="FAD/NAD(P)-binding domain"/>
    <property type="match status" value="1"/>
</dbReference>
<accession>A0ABX0JXC7</accession>
<gene>
    <name evidence="3" type="ORF">GOB81_01970</name>
</gene>
<proteinExistence type="predicted"/>
<reference evidence="3 4" key="1">
    <citation type="journal article" date="2020" name="Int. J. Syst. Evol. Microbiol.">
        <title>Novel acetic acid bacteria from cider fermentations: Acetobacter conturbans sp. nov. and Acetobacter fallax sp. nov.</title>
        <authorList>
            <person name="Sombolestani A.S."/>
            <person name="Cleenwerck I."/>
            <person name="Cnockaert M."/>
            <person name="Borremans W."/>
            <person name="Wieme A.D."/>
            <person name="De Vuyst L."/>
            <person name="Vandamme P."/>
        </authorList>
    </citation>
    <scope>NUCLEOTIDE SEQUENCE [LARGE SCALE GENOMIC DNA]</scope>
    <source>
        <strain evidence="3 4">LMG 1627</strain>
    </source>
</reference>
<dbReference type="Pfam" id="PF01266">
    <property type="entry name" value="DAO"/>
    <property type="match status" value="1"/>
</dbReference>
<evidence type="ECO:0000256" key="1">
    <source>
        <dbReference type="ARBA" id="ARBA00023002"/>
    </source>
</evidence>
<dbReference type="Gene3D" id="3.30.9.10">
    <property type="entry name" value="D-Amino Acid Oxidase, subunit A, domain 2"/>
    <property type="match status" value="1"/>
</dbReference>
<evidence type="ECO:0000313" key="3">
    <source>
        <dbReference type="EMBL" id="NHN87403.1"/>
    </source>
</evidence>
<name>A0ABX0JXC7_9PROT</name>
<dbReference type="EMBL" id="WOSY01000001">
    <property type="protein sequence ID" value="NHN87403.1"/>
    <property type="molecule type" value="Genomic_DNA"/>
</dbReference>
<dbReference type="PANTHER" id="PTHR13847">
    <property type="entry name" value="SARCOSINE DEHYDROGENASE-RELATED"/>
    <property type="match status" value="1"/>
</dbReference>
<evidence type="ECO:0000313" key="4">
    <source>
        <dbReference type="Proteomes" id="UP000631653"/>
    </source>
</evidence>
<dbReference type="InterPro" id="IPR036188">
    <property type="entry name" value="FAD/NAD-bd_sf"/>
</dbReference>
<protein>
    <submittedName>
        <fullName evidence="3">FAD-dependent oxidoreductase</fullName>
    </submittedName>
</protein>
<evidence type="ECO:0000259" key="2">
    <source>
        <dbReference type="Pfam" id="PF01266"/>
    </source>
</evidence>
<dbReference type="SUPFAM" id="SSF51905">
    <property type="entry name" value="FAD/NAD(P)-binding domain"/>
    <property type="match status" value="1"/>
</dbReference>
<sequence>MSPVDASNYPSSLWCDTAGDPPAYSQLSDEKRAYDVAIVGGGYTGLSAALHLSEAGLRCVVLEGREIGWGASGRNGGQVIAGLKYDPEDLIAHFGPGVGSAMADLVGRSADAVFDLIDRHGIACDAVRNGWIHAAHCEKSLSRLRNRAEQWRAMGIETEILDAQKIVRMTGARGYVGGWLDRRGGKIQPLMYAFGLARAATGLGTDIFTKSPVKHIGRSQGKWHLRTDRGSVAAKQIILCTNGYTDGLWPELRESVVPAWSLQISTLPLSPAIRSTILSGGQSLSETRRILHYCQIDAHGRLVMGTRGPAHDEATYRDADSLISDMKDIFPQLRGMELDHVWSGRVAMTADHLPHLHHLAEGAHAALGYNGRGVAMATVMGRLLALRVQGASSLEIGFPTTPLKAIRFHRFSSLGISAYGRWYGLLDRLKM</sequence>
<dbReference type="RefSeq" id="WP_173568674.1">
    <property type="nucleotide sequence ID" value="NZ_WOSY01000001.1"/>
</dbReference>